<dbReference type="OrthoDB" id="5360192at2"/>
<evidence type="ECO:0000313" key="2">
    <source>
        <dbReference type="EMBL" id="AUD07305.1"/>
    </source>
</evidence>
<dbReference type="Pfam" id="PF10990">
    <property type="entry name" value="DUF2809"/>
    <property type="match status" value="1"/>
</dbReference>
<feature type="transmembrane region" description="Helical" evidence="1">
    <location>
        <begin position="7"/>
        <end position="28"/>
    </location>
</feature>
<reference evidence="2 3" key="1">
    <citation type="submission" date="2017-11" db="EMBL/GenBank/DDBJ databases">
        <title>Taxonomic description and genome sequences of Spirosoma HA7 sp. nov., isolated from pollen microhabitat of Corylus avellana.</title>
        <authorList>
            <person name="Ambika Manirajan B."/>
            <person name="Suarez C."/>
            <person name="Ratering S."/>
            <person name="Geissler-Plaum R."/>
            <person name="Cardinale M."/>
            <person name="Sylvia S."/>
        </authorList>
    </citation>
    <scope>NUCLEOTIDE SEQUENCE [LARGE SCALE GENOMIC DNA]</scope>
    <source>
        <strain evidence="2 3">HA7</strain>
    </source>
</reference>
<keyword evidence="1" id="KW-1133">Transmembrane helix</keyword>
<accession>A0A2K8ZBR4</accession>
<name>A0A2K8ZBR4_9BACT</name>
<evidence type="ECO:0000313" key="3">
    <source>
        <dbReference type="Proteomes" id="UP000232883"/>
    </source>
</evidence>
<proteinExistence type="predicted"/>
<dbReference type="Proteomes" id="UP000232883">
    <property type="component" value="Chromosome"/>
</dbReference>
<sequence length="139" mass="15696">MPFRSNRLVYGLLMTITLLLGLGSRYFFGEIAIIKNYIGDVLWALMVYFGFALLFNKWPVKVIALTAIAFSFSIEISQLYHAFWIDSLRATRLGGLMLGFSFVWSDLPCYCMGVLIGVLVDLYLIRAAKQGGHKQSIRA</sequence>
<organism evidence="2 3">
    <name type="scientific">Spirosoma pollinicola</name>
    <dbReference type="NCBI Taxonomy" id="2057025"/>
    <lineage>
        <taxon>Bacteria</taxon>
        <taxon>Pseudomonadati</taxon>
        <taxon>Bacteroidota</taxon>
        <taxon>Cytophagia</taxon>
        <taxon>Cytophagales</taxon>
        <taxon>Cytophagaceae</taxon>
        <taxon>Spirosoma</taxon>
    </lineage>
</organism>
<dbReference type="InterPro" id="IPR021257">
    <property type="entry name" value="DUF2809"/>
</dbReference>
<keyword evidence="3" id="KW-1185">Reference proteome</keyword>
<keyword evidence="1" id="KW-0812">Transmembrane</keyword>
<protein>
    <submittedName>
        <fullName evidence="2">DUF2809 domain-containing protein</fullName>
    </submittedName>
</protein>
<feature type="transmembrane region" description="Helical" evidence="1">
    <location>
        <begin position="103"/>
        <end position="125"/>
    </location>
</feature>
<keyword evidence="1" id="KW-0472">Membrane</keyword>
<dbReference type="EMBL" id="CP025096">
    <property type="protein sequence ID" value="AUD07305.1"/>
    <property type="molecule type" value="Genomic_DNA"/>
</dbReference>
<dbReference type="KEGG" id="spir:CWM47_13985"/>
<gene>
    <name evidence="2" type="ORF">CWM47_13985</name>
</gene>
<dbReference type="AlphaFoldDB" id="A0A2K8ZBR4"/>
<evidence type="ECO:0000256" key="1">
    <source>
        <dbReference type="SAM" id="Phobius"/>
    </source>
</evidence>
<feature type="transmembrane region" description="Helical" evidence="1">
    <location>
        <begin position="34"/>
        <end position="55"/>
    </location>
</feature>
<feature type="transmembrane region" description="Helical" evidence="1">
    <location>
        <begin position="62"/>
        <end position="83"/>
    </location>
</feature>